<dbReference type="InterPro" id="IPR000225">
    <property type="entry name" value="Armadillo"/>
</dbReference>
<dbReference type="InterPro" id="IPR031656">
    <property type="entry name" value="DAO_C"/>
</dbReference>
<feature type="repeat" description="ARM" evidence="12">
    <location>
        <begin position="1412"/>
        <end position="1454"/>
    </location>
</feature>
<protein>
    <recommendedName>
        <fullName evidence="4">glycerol-3-phosphate dehydrogenase</fullName>
        <ecNumber evidence="4">1.1.5.3</ecNumber>
    </recommendedName>
</protein>
<dbReference type="PROSITE" id="PS00411">
    <property type="entry name" value="KINESIN_MOTOR_1"/>
    <property type="match status" value="1"/>
</dbReference>
<dbReference type="PRINTS" id="PR00380">
    <property type="entry name" value="KINESINHEAVY"/>
</dbReference>
<comment type="similarity">
    <text evidence="3">Belongs to the TRAFAC class myosin-kinesin ATPase superfamily. Kinesin family. Ungrouped subfamily.</text>
</comment>
<evidence type="ECO:0000313" key="17">
    <source>
        <dbReference type="EMBL" id="KAK5834678.1"/>
    </source>
</evidence>
<comment type="similarity">
    <text evidence="2">Belongs to the FAD-dependent glycerol-3-phosphate dehydrogenase family.</text>
</comment>
<dbReference type="InterPro" id="IPR006076">
    <property type="entry name" value="FAD-dep_OxRdtase"/>
</dbReference>
<feature type="compositionally biased region" description="Polar residues" evidence="15">
    <location>
        <begin position="652"/>
        <end position="677"/>
    </location>
</feature>
<dbReference type="Proteomes" id="UP001358586">
    <property type="component" value="Chromosome 4"/>
</dbReference>
<dbReference type="CDD" id="cd00106">
    <property type="entry name" value="KISc"/>
    <property type="match status" value="1"/>
</dbReference>
<evidence type="ECO:0000256" key="7">
    <source>
        <dbReference type="ARBA" id="ARBA00022741"/>
    </source>
</evidence>
<feature type="compositionally biased region" description="Low complexity" evidence="15">
    <location>
        <begin position="684"/>
        <end position="698"/>
    </location>
</feature>
<dbReference type="InterPro" id="IPR036961">
    <property type="entry name" value="Kinesin_motor_dom_sf"/>
</dbReference>
<feature type="domain" description="Kinesin motor" evidence="16">
    <location>
        <begin position="711"/>
        <end position="1050"/>
    </location>
</feature>
<dbReference type="Gene3D" id="3.50.50.60">
    <property type="entry name" value="FAD/NAD(P)-binding domain"/>
    <property type="match status" value="1"/>
</dbReference>
<dbReference type="InterPro" id="IPR036188">
    <property type="entry name" value="FAD/NAD-bd_sf"/>
</dbReference>
<evidence type="ECO:0000256" key="8">
    <source>
        <dbReference type="ARBA" id="ARBA00022827"/>
    </source>
</evidence>
<keyword evidence="11 13" id="KW-0505">Motor protein</keyword>
<accession>A0ABR0Q6P9</accession>
<name>A0ABR0Q6P9_GOSAR</name>
<organism evidence="17 18">
    <name type="scientific">Gossypium arboreum</name>
    <name type="common">Tree cotton</name>
    <name type="synonym">Gossypium nanking</name>
    <dbReference type="NCBI Taxonomy" id="29729"/>
    <lineage>
        <taxon>Eukaryota</taxon>
        <taxon>Viridiplantae</taxon>
        <taxon>Streptophyta</taxon>
        <taxon>Embryophyta</taxon>
        <taxon>Tracheophyta</taxon>
        <taxon>Spermatophyta</taxon>
        <taxon>Magnoliopsida</taxon>
        <taxon>eudicotyledons</taxon>
        <taxon>Gunneridae</taxon>
        <taxon>Pentapetalae</taxon>
        <taxon>rosids</taxon>
        <taxon>malvids</taxon>
        <taxon>Malvales</taxon>
        <taxon>Malvaceae</taxon>
        <taxon>Malvoideae</taxon>
        <taxon>Gossypium</taxon>
    </lineage>
</organism>
<dbReference type="Gene3D" id="3.30.9.10">
    <property type="entry name" value="D-Amino Acid Oxidase, subunit A, domain 2"/>
    <property type="match status" value="1"/>
</dbReference>
<evidence type="ECO:0000256" key="5">
    <source>
        <dbReference type="ARBA" id="ARBA00022630"/>
    </source>
</evidence>
<evidence type="ECO:0000256" key="4">
    <source>
        <dbReference type="ARBA" id="ARBA00013029"/>
    </source>
</evidence>
<dbReference type="Pfam" id="PF00514">
    <property type="entry name" value="Arm"/>
    <property type="match status" value="1"/>
</dbReference>
<feature type="coiled-coil region" evidence="14">
    <location>
        <begin position="1116"/>
        <end position="1213"/>
    </location>
</feature>
<dbReference type="InterPro" id="IPR011989">
    <property type="entry name" value="ARM-like"/>
</dbReference>
<dbReference type="Gene3D" id="1.25.10.10">
    <property type="entry name" value="Leucine-rich Repeat Variant"/>
    <property type="match status" value="1"/>
</dbReference>
<dbReference type="SUPFAM" id="SSF48371">
    <property type="entry name" value="ARM repeat"/>
    <property type="match status" value="1"/>
</dbReference>
<dbReference type="Pfam" id="PF00225">
    <property type="entry name" value="Kinesin"/>
    <property type="match status" value="1"/>
</dbReference>
<dbReference type="SUPFAM" id="SSF54373">
    <property type="entry name" value="FAD-linked reductases, C-terminal domain"/>
    <property type="match status" value="1"/>
</dbReference>
<dbReference type="SUPFAM" id="SSF51905">
    <property type="entry name" value="FAD/NAD(P)-binding domain"/>
    <property type="match status" value="1"/>
</dbReference>
<evidence type="ECO:0000256" key="6">
    <source>
        <dbReference type="ARBA" id="ARBA00022737"/>
    </source>
</evidence>
<keyword evidence="6" id="KW-0677">Repeat</keyword>
<gene>
    <name evidence="17" type="ORF">PVK06_010354</name>
</gene>
<dbReference type="InterPro" id="IPR038299">
    <property type="entry name" value="DAO_C_sf"/>
</dbReference>
<dbReference type="EC" id="1.1.5.3" evidence="4"/>
<evidence type="ECO:0000256" key="15">
    <source>
        <dbReference type="SAM" id="MobiDB-lite"/>
    </source>
</evidence>
<keyword evidence="5" id="KW-0285">Flavoprotein</keyword>
<evidence type="ECO:0000256" key="9">
    <source>
        <dbReference type="ARBA" id="ARBA00022840"/>
    </source>
</evidence>
<keyword evidence="7 13" id="KW-0547">Nucleotide-binding</keyword>
<comment type="cofactor">
    <cofactor evidence="1">
        <name>FAD</name>
        <dbReference type="ChEBI" id="CHEBI:57692"/>
    </cofactor>
</comment>
<feature type="repeat" description="ARM" evidence="12">
    <location>
        <begin position="1453"/>
        <end position="1496"/>
    </location>
</feature>
<evidence type="ECO:0000256" key="13">
    <source>
        <dbReference type="PROSITE-ProRule" id="PRU00283"/>
    </source>
</evidence>
<feature type="region of interest" description="Disordered" evidence="15">
    <location>
        <begin position="638"/>
        <end position="704"/>
    </location>
</feature>
<dbReference type="Pfam" id="PF16901">
    <property type="entry name" value="DAO_C"/>
    <property type="match status" value="1"/>
</dbReference>
<dbReference type="PANTHER" id="PTHR11985">
    <property type="entry name" value="GLYCEROL-3-PHOSPHATE DEHYDROGENASE"/>
    <property type="match status" value="1"/>
</dbReference>
<evidence type="ECO:0000256" key="2">
    <source>
        <dbReference type="ARBA" id="ARBA00007330"/>
    </source>
</evidence>
<dbReference type="Gene3D" id="3.40.850.10">
    <property type="entry name" value="Kinesin motor domain"/>
    <property type="match status" value="1"/>
</dbReference>
<evidence type="ECO:0000256" key="14">
    <source>
        <dbReference type="SAM" id="Coils"/>
    </source>
</evidence>
<dbReference type="SMART" id="SM00129">
    <property type="entry name" value="KISc"/>
    <property type="match status" value="1"/>
</dbReference>
<keyword evidence="14" id="KW-0175">Coiled coil</keyword>
<dbReference type="InterPro" id="IPR019821">
    <property type="entry name" value="Kinesin_motor_CS"/>
</dbReference>
<dbReference type="Pfam" id="PF01266">
    <property type="entry name" value="DAO"/>
    <property type="match status" value="1"/>
</dbReference>
<dbReference type="InterPro" id="IPR016024">
    <property type="entry name" value="ARM-type_fold"/>
</dbReference>
<comment type="caution">
    <text evidence="17">The sequence shown here is derived from an EMBL/GenBank/DDBJ whole genome shotgun (WGS) entry which is preliminary data.</text>
</comment>
<dbReference type="InterPro" id="IPR027417">
    <property type="entry name" value="P-loop_NTPase"/>
</dbReference>
<evidence type="ECO:0000256" key="11">
    <source>
        <dbReference type="ARBA" id="ARBA00023175"/>
    </source>
</evidence>
<evidence type="ECO:0000313" key="18">
    <source>
        <dbReference type="Proteomes" id="UP001358586"/>
    </source>
</evidence>
<dbReference type="PROSITE" id="PS50176">
    <property type="entry name" value="ARM_REPEAT"/>
    <property type="match status" value="2"/>
</dbReference>
<sequence>MSASATRLRRLASVAVAVTACGGAVLLTPSVSSNDRASGHPTVESLRQIINDPSAVVPSRTLQESALIGTKSGPLDILVVGGGATGCGVALDAATRGLRVGLVEREDFSSGTSSRSTKLIHGGVRYLEKAVFGLDYGQLKLVFHALEERKQVIENAPHLCHALPCMTPCFDWFEVVYYWMGLKMYDLVAGRRLLHFSRYYSAQESVELFPTLASKGKGKSLRGTVVYYDGQMNDSRLNVGLACTAALAGAAVLNHAEVVSFLKDEGTQQIIGARIRDNLSGQEFDAYAKVVVNAAGPFCDSVRKMANKDALPMICPSSGVHIVLPDYYSPDGMGLIVPKTKDGRVVFMLPWLGRTIAGTTDSSTSITPLPEPNENEIQFILDAICDYLNVKVRRTDVLSAWSGIRPLAVDPNAKNTESISRDHVVSEEYPGLVTITGGKWTTYRSMAEDAVNAAIKSGKLSPSNECITSNLRLIGGDGWEPSLFTALAQQYVRMKKSDGGKVVPGVMDTAAAKHLSHAYGTLAERVATIAQNENLGKRLAHGYPYLEAEVAYCARNEYCESAIDFIARRSRLAFLDTDAASHALPRIIEILATEHNWDKSRQKEEMQKAKEFLETFKSSKNAHFHDGKHQYLKMATTSSGLRPAQRTEKQRIMQQQQGLSHGWNSLTRSLNYGQQSLRSKDTKPVPSSRRSVTPTSRSLYRDFDDDNDSGRVRVAVRLRPRNAEDLLSDADFADCVELQPELKRLKLRKNNWSSESYRFDEVFTETASQKRVYEVVAKPVVESVLSGYNGTVMAYGQTGTGKTFTLGRLGKNDASERGIMVRALEDIMDNISIAFDTVEISYLQLYMESIQDLLAPEKTNIPINEDPKTGEVSLRGAITVKLRDLHHFLELLQIGEANRHAANTKLNTESSRSHAILMVNIRRSVPGKVEDDISYQDKITKGNFPIVRKSKLLIVDLAGSERLDKSGSEGLLLEEAKFINLSLTSLGKCINALAENCPHIPTRDSKLTRLLRDSFGGSARTSLIITIGPSSRHHAETTSTIMFGQRAMKIVNVVKLKEEFDYESLCRKLEAQVDLLTAEIDRQQKLRQSEKSGFEKQLQECQDCFQETRKTLVTRSEFLEKENTRLELDMEDVLAELNCQKDHNNLMQDKIADLEMRLKQSQQHQLENSTYQKLLADTTEMYEKKIAELIKQLEVERARSKTAEEQLNSMKKLSGDHHNLTQQQEMENSKHQKALVDTTWIYEKKIMELTKQLEDEHTRFEDVQEQLHLANKRQTDYQNSMQKQEEMSELRLELQEMYQLHESTINELQSLKAEFKDQIEEKESITVKLYAVQEKLSAEEKQRRTIENEVEKLKKSAPEGDTDFEDEESYMKENIRGNSVLGTSASLRKAGPLRVTKSAAQRVIVAKICEEVGIQKIVRLLNSEDLDVQIHAVKVIANLAAEEVNQENIVKEGGLDALLTMLRSSQNATILRVASGAMANLAMNEMNQSLIMSRGGAQLLAKTASKTDDPQTLRMVAGALANLCGNEKLHMMLKEDGGIKALLGMVRCTDSDVVAQVARGMANFAKCESRAIVQGYRKGRSLLMEEGALEWLIGNCNIASASTRRHVELALCHLAQNEENAKDFTYRGGLKELQRISMESSREDIRNLAKKMLKSNTMFQGSTLACSGGMRLKWWKET</sequence>
<keyword evidence="8" id="KW-0274">FAD</keyword>
<dbReference type="EMBL" id="JARKNE010000004">
    <property type="protein sequence ID" value="KAK5834678.1"/>
    <property type="molecule type" value="Genomic_DNA"/>
</dbReference>
<evidence type="ECO:0000256" key="3">
    <source>
        <dbReference type="ARBA" id="ARBA00010103"/>
    </source>
</evidence>
<dbReference type="InterPro" id="IPR000447">
    <property type="entry name" value="G3P_DH_FAD-dep"/>
</dbReference>
<dbReference type="PROSITE" id="PS00978">
    <property type="entry name" value="FAD_G3PDH_2"/>
    <property type="match status" value="1"/>
</dbReference>
<reference evidence="17 18" key="1">
    <citation type="submission" date="2023-03" db="EMBL/GenBank/DDBJ databases">
        <title>WGS of Gossypium arboreum.</title>
        <authorList>
            <person name="Yu D."/>
        </authorList>
    </citation>
    <scope>NUCLEOTIDE SEQUENCE [LARGE SCALE GENOMIC DNA]</scope>
    <source>
        <tissue evidence="17">Leaf</tissue>
    </source>
</reference>
<proteinExistence type="inferred from homology"/>
<dbReference type="SMART" id="SM00185">
    <property type="entry name" value="ARM"/>
    <property type="match status" value="4"/>
</dbReference>
<evidence type="ECO:0000256" key="10">
    <source>
        <dbReference type="ARBA" id="ARBA00023002"/>
    </source>
</evidence>
<dbReference type="SUPFAM" id="SSF52540">
    <property type="entry name" value="P-loop containing nucleoside triphosphate hydrolases"/>
    <property type="match status" value="1"/>
</dbReference>
<dbReference type="PROSITE" id="PS51257">
    <property type="entry name" value="PROKAR_LIPOPROTEIN"/>
    <property type="match status" value="1"/>
</dbReference>
<evidence type="ECO:0000259" key="16">
    <source>
        <dbReference type="PROSITE" id="PS50067"/>
    </source>
</evidence>
<dbReference type="PROSITE" id="PS50067">
    <property type="entry name" value="KINESIN_MOTOR_2"/>
    <property type="match status" value="1"/>
</dbReference>
<keyword evidence="9 13" id="KW-0067">ATP-binding</keyword>
<dbReference type="InterPro" id="IPR001752">
    <property type="entry name" value="Kinesin_motor_dom"/>
</dbReference>
<feature type="binding site" evidence="13">
    <location>
        <begin position="796"/>
        <end position="803"/>
    </location>
    <ligand>
        <name>ATP</name>
        <dbReference type="ChEBI" id="CHEBI:30616"/>
    </ligand>
</feature>
<dbReference type="PROSITE" id="PS00977">
    <property type="entry name" value="FAD_G3PDH_1"/>
    <property type="match status" value="1"/>
</dbReference>
<dbReference type="Gene3D" id="1.10.8.870">
    <property type="entry name" value="Alpha-glycerophosphate oxidase, cap domain"/>
    <property type="match status" value="1"/>
</dbReference>
<dbReference type="PANTHER" id="PTHR11985:SF15">
    <property type="entry name" value="GLYCEROL-3-PHOSPHATE DEHYDROGENASE, MITOCHONDRIAL"/>
    <property type="match status" value="1"/>
</dbReference>
<evidence type="ECO:0000256" key="1">
    <source>
        <dbReference type="ARBA" id="ARBA00001974"/>
    </source>
</evidence>
<keyword evidence="18" id="KW-1185">Reference proteome</keyword>
<keyword evidence="10" id="KW-0560">Oxidoreductase</keyword>
<feature type="coiled-coil region" evidence="14">
    <location>
        <begin position="1246"/>
        <end position="1356"/>
    </location>
</feature>
<evidence type="ECO:0000256" key="12">
    <source>
        <dbReference type="PROSITE-ProRule" id="PRU00259"/>
    </source>
</evidence>